<evidence type="ECO:0000256" key="1">
    <source>
        <dbReference type="SAM" id="MobiDB-lite"/>
    </source>
</evidence>
<feature type="region of interest" description="Disordered" evidence="1">
    <location>
        <begin position="1"/>
        <end position="36"/>
    </location>
</feature>
<dbReference type="Proteomes" id="UP000015105">
    <property type="component" value="Chromosome 6D"/>
</dbReference>
<reference evidence="2" key="4">
    <citation type="submission" date="2019-03" db="UniProtKB">
        <authorList>
            <consortium name="EnsemblPlants"/>
        </authorList>
    </citation>
    <scope>IDENTIFICATION</scope>
</reference>
<dbReference type="EnsemblPlants" id="AET6Gv20762700.13">
    <property type="protein sequence ID" value="AET6Gv20762700.13"/>
    <property type="gene ID" value="AET6Gv20762700"/>
</dbReference>
<feature type="compositionally biased region" description="Basic and acidic residues" evidence="1">
    <location>
        <begin position="7"/>
        <end position="24"/>
    </location>
</feature>
<reference evidence="3" key="1">
    <citation type="journal article" date="2014" name="Science">
        <title>Ancient hybridizations among the ancestral genomes of bread wheat.</title>
        <authorList>
            <consortium name="International Wheat Genome Sequencing Consortium,"/>
            <person name="Marcussen T."/>
            <person name="Sandve S.R."/>
            <person name="Heier L."/>
            <person name="Spannagl M."/>
            <person name="Pfeifer M."/>
            <person name="Jakobsen K.S."/>
            <person name="Wulff B.B."/>
            <person name="Steuernagel B."/>
            <person name="Mayer K.F."/>
            <person name="Olsen O.A."/>
        </authorList>
    </citation>
    <scope>NUCLEOTIDE SEQUENCE [LARGE SCALE GENOMIC DNA]</scope>
    <source>
        <strain evidence="3">cv. AL8/78</strain>
    </source>
</reference>
<name>A0A453PKI0_AEGTS</name>
<reference evidence="3" key="2">
    <citation type="journal article" date="2017" name="Nat. Plants">
        <title>The Aegilops tauschii genome reveals multiple impacts of transposons.</title>
        <authorList>
            <person name="Zhao G."/>
            <person name="Zou C."/>
            <person name="Li K."/>
            <person name="Wang K."/>
            <person name="Li T."/>
            <person name="Gao L."/>
            <person name="Zhang X."/>
            <person name="Wang H."/>
            <person name="Yang Z."/>
            <person name="Liu X."/>
            <person name="Jiang W."/>
            <person name="Mao L."/>
            <person name="Kong X."/>
            <person name="Jiao Y."/>
            <person name="Jia J."/>
        </authorList>
    </citation>
    <scope>NUCLEOTIDE SEQUENCE [LARGE SCALE GENOMIC DNA]</scope>
    <source>
        <strain evidence="3">cv. AL8/78</strain>
    </source>
</reference>
<protein>
    <submittedName>
        <fullName evidence="2">Uncharacterized protein</fullName>
    </submittedName>
</protein>
<sequence length="89" mass="9777">GQDNALDQERDSAEVPREAERTSDKSSGTESAKSEVTLDDVAEFEMQLEEIAIGERIGLGTALLIYLHEFYLTHIIFSAAVCNDSLMLA</sequence>
<proteinExistence type="predicted"/>
<organism evidence="2 3">
    <name type="scientific">Aegilops tauschii subsp. strangulata</name>
    <name type="common">Goatgrass</name>
    <dbReference type="NCBI Taxonomy" id="200361"/>
    <lineage>
        <taxon>Eukaryota</taxon>
        <taxon>Viridiplantae</taxon>
        <taxon>Streptophyta</taxon>
        <taxon>Embryophyta</taxon>
        <taxon>Tracheophyta</taxon>
        <taxon>Spermatophyta</taxon>
        <taxon>Magnoliopsida</taxon>
        <taxon>Liliopsida</taxon>
        <taxon>Poales</taxon>
        <taxon>Poaceae</taxon>
        <taxon>BOP clade</taxon>
        <taxon>Pooideae</taxon>
        <taxon>Triticodae</taxon>
        <taxon>Triticeae</taxon>
        <taxon>Triticinae</taxon>
        <taxon>Aegilops</taxon>
    </lineage>
</organism>
<keyword evidence="3" id="KW-1185">Reference proteome</keyword>
<evidence type="ECO:0000313" key="2">
    <source>
        <dbReference type="EnsemblPlants" id="AET6Gv20762700.13"/>
    </source>
</evidence>
<evidence type="ECO:0000313" key="3">
    <source>
        <dbReference type="Proteomes" id="UP000015105"/>
    </source>
</evidence>
<reference evidence="2" key="3">
    <citation type="journal article" date="2017" name="Nature">
        <title>Genome sequence of the progenitor of the wheat D genome Aegilops tauschii.</title>
        <authorList>
            <person name="Luo M.C."/>
            <person name="Gu Y.Q."/>
            <person name="Puiu D."/>
            <person name="Wang H."/>
            <person name="Twardziok S.O."/>
            <person name="Deal K.R."/>
            <person name="Huo N."/>
            <person name="Zhu T."/>
            <person name="Wang L."/>
            <person name="Wang Y."/>
            <person name="McGuire P.E."/>
            <person name="Liu S."/>
            <person name="Long H."/>
            <person name="Ramasamy R.K."/>
            <person name="Rodriguez J.C."/>
            <person name="Van S.L."/>
            <person name="Yuan L."/>
            <person name="Wang Z."/>
            <person name="Xia Z."/>
            <person name="Xiao L."/>
            <person name="Anderson O.D."/>
            <person name="Ouyang S."/>
            <person name="Liang Y."/>
            <person name="Zimin A.V."/>
            <person name="Pertea G."/>
            <person name="Qi P."/>
            <person name="Bennetzen J.L."/>
            <person name="Dai X."/>
            <person name="Dawson M.W."/>
            <person name="Muller H.G."/>
            <person name="Kugler K."/>
            <person name="Rivarola-Duarte L."/>
            <person name="Spannagl M."/>
            <person name="Mayer K.F.X."/>
            <person name="Lu F.H."/>
            <person name="Bevan M.W."/>
            <person name="Leroy P."/>
            <person name="Li P."/>
            <person name="You F.M."/>
            <person name="Sun Q."/>
            <person name="Liu Z."/>
            <person name="Lyons E."/>
            <person name="Wicker T."/>
            <person name="Salzberg S.L."/>
            <person name="Devos K.M."/>
            <person name="Dvorak J."/>
        </authorList>
    </citation>
    <scope>NUCLEOTIDE SEQUENCE [LARGE SCALE GENOMIC DNA]</scope>
    <source>
        <strain evidence="2">cv. AL8/78</strain>
    </source>
</reference>
<reference evidence="2" key="5">
    <citation type="journal article" date="2021" name="G3 (Bethesda)">
        <title>Aegilops tauschii genome assembly Aet v5.0 features greater sequence contiguity and improved annotation.</title>
        <authorList>
            <person name="Wang L."/>
            <person name="Zhu T."/>
            <person name="Rodriguez J.C."/>
            <person name="Deal K.R."/>
            <person name="Dubcovsky J."/>
            <person name="McGuire P.E."/>
            <person name="Lux T."/>
            <person name="Spannagl M."/>
            <person name="Mayer K.F.X."/>
            <person name="Baldrich P."/>
            <person name="Meyers B.C."/>
            <person name="Huo N."/>
            <person name="Gu Y.Q."/>
            <person name="Zhou H."/>
            <person name="Devos K.M."/>
            <person name="Bennetzen J.L."/>
            <person name="Unver T."/>
            <person name="Budak H."/>
            <person name="Gulick P.J."/>
            <person name="Galiba G."/>
            <person name="Kalapos B."/>
            <person name="Nelson D.R."/>
            <person name="Li P."/>
            <person name="You F.M."/>
            <person name="Luo M.C."/>
            <person name="Dvorak J."/>
        </authorList>
    </citation>
    <scope>NUCLEOTIDE SEQUENCE [LARGE SCALE GENOMIC DNA]</scope>
    <source>
        <strain evidence="2">cv. AL8/78</strain>
    </source>
</reference>
<accession>A0A453PKI0</accession>
<dbReference type="AlphaFoldDB" id="A0A453PKI0"/>
<dbReference type="Gramene" id="AET6Gv20762700.13">
    <property type="protein sequence ID" value="AET6Gv20762700.13"/>
    <property type="gene ID" value="AET6Gv20762700"/>
</dbReference>